<proteinExistence type="predicted"/>
<dbReference type="PANTHER" id="PTHR23272">
    <property type="entry name" value="BED FINGER-RELATED"/>
    <property type="match status" value="1"/>
</dbReference>
<comment type="caution">
    <text evidence="2">The sequence shown here is derived from an EMBL/GenBank/DDBJ whole genome shotgun (WGS) entry which is preliminary data.</text>
</comment>
<evidence type="ECO:0000259" key="1">
    <source>
        <dbReference type="Pfam" id="PF05699"/>
    </source>
</evidence>
<dbReference type="AlphaFoldDB" id="A0AAV0S5V9"/>
<dbReference type="Pfam" id="PF05699">
    <property type="entry name" value="Dimer_Tnp_hAT"/>
    <property type="match status" value="1"/>
</dbReference>
<dbReference type="PANTHER" id="PTHR23272:SF179">
    <property type="entry name" value="ZINC FINGER BED DOMAIN-CONTAINING PROTEIN RICESLEEPER 2-LIKE ISOFORM X1"/>
    <property type="match status" value="1"/>
</dbReference>
<feature type="domain" description="HAT C-terminal dimerisation" evidence="1">
    <location>
        <begin position="21"/>
        <end position="103"/>
    </location>
</feature>
<dbReference type="InterPro" id="IPR008906">
    <property type="entry name" value="HATC_C_dom"/>
</dbReference>
<dbReference type="EMBL" id="CAMGYJ010000011">
    <property type="protein sequence ID" value="CAI0627287.1"/>
    <property type="molecule type" value="Genomic_DNA"/>
</dbReference>
<protein>
    <recommendedName>
        <fullName evidence="1">HAT C-terminal dimerisation domain-containing protein</fullName>
    </recommendedName>
</protein>
<reference evidence="2" key="1">
    <citation type="submission" date="2022-08" db="EMBL/GenBank/DDBJ databases">
        <authorList>
            <person name="Gutierrez-Valencia J."/>
        </authorList>
    </citation>
    <scope>NUCLEOTIDE SEQUENCE</scope>
</reference>
<organism evidence="2 3">
    <name type="scientific">Linum tenue</name>
    <dbReference type="NCBI Taxonomy" id="586396"/>
    <lineage>
        <taxon>Eukaryota</taxon>
        <taxon>Viridiplantae</taxon>
        <taxon>Streptophyta</taxon>
        <taxon>Embryophyta</taxon>
        <taxon>Tracheophyta</taxon>
        <taxon>Spermatophyta</taxon>
        <taxon>Magnoliopsida</taxon>
        <taxon>eudicotyledons</taxon>
        <taxon>Gunneridae</taxon>
        <taxon>Pentapetalae</taxon>
        <taxon>rosids</taxon>
        <taxon>fabids</taxon>
        <taxon>Malpighiales</taxon>
        <taxon>Linaceae</taxon>
        <taxon>Linum</taxon>
    </lineage>
</organism>
<dbReference type="Proteomes" id="UP001154282">
    <property type="component" value="Unassembled WGS sequence"/>
</dbReference>
<evidence type="ECO:0000313" key="3">
    <source>
        <dbReference type="Proteomes" id="UP001154282"/>
    </source>
</evidence>
<name>A0AAV0S5V9_9ROSI</name>
<dbReference type="GO" id="GO:0046983">
    <property type="term" value="F:protein dimerization activity"/>
    <property type="evidence" value="ECO:0007669"/>
    <property type="project" value="InterPro"/>
</dbReference>
<dbReference type="InterPro" id="IPR012337">
    <property type="entry name" value="RNaseH-like_sf"/>
</dbReference>
<evidence type="ECO:0000313" key="2">
    <source>
        <dbReference type="EMBL" id="CAI0627287.1"/>
    </source>
</evidence>
<sequence length="153" mass="16976">MNEYDLFVDRLLAQCSGGKSELDSYLEEAVLCRSDDFDILLWWKANSSKYPILALIARDVLAIPVSTVASESAFSAGGRLISTQRSRLHTKTVEALMCTQSWLLNHVSEEEDLSALPWDTVCTTNEDEDPDLNKALAELAIASDADSDDEFQI</sequence>
<gene>
    <name evidence="2" type="ORF">LITE_LOCUS51214</name>
</gene>
<dbReference type="SUPFAM" id="SSF53098">
    <property type="entry name" value="Ribonuclease H-like"/>
    <property type="match status" value="1"/>
</dbReference>
<keyword evidence="3" id="KW-1185">Reference proteome</keyword>
<accession>A0AAV0S5V9</accession>